<proteinExistence type="predicted"/>
<sequence>MGRRLNARVTKGDPMGASVLEVRTSADGSVVIAPHGIVGLDKAVELRQVLVHTVRRVRPLRLILDLSDVPELDPINVGSVAAACDLGDDLQVAVFVHNPLPLLAEQLTAAGVPHQRLRNSMS</sequence>
<dbReference type="InterPro" id="IPR036513">
    <property type="entry name" value="STAS_dom_sf"/>
</dbReference>
<dbReference type="Proteomes" id="UP001602245">
    <property type="component" value="Unassembled WGS sequence"/>
</dbReference>
<gene>
    <name evidence="1" type="ORF">ACFY35_50045</name>
</gene>
<evidence type="ECO:0008006" key="3">
    <source>
        <dbReference type="Google" id="ProtNLM"/>
    </source>
</evidence>
<dbReference type="RefSeq" id="WP_245577332.1">
    <property type="nucleotide sequence ID" value="NZ_JBIAZU010000012.1"/>
</dbReference>
<accession>A0ABW6WWH1</accession>
<evidence type="ECO:0000313" key="1">
    <source>
        <dbReference type="EMBL" id="MFF5297627.1"/>
    </source>
</evidence>
<reference evidence="1 2" key="1">
    <citation type="submission" date="2024-10" db="EMBL/GenBank/DDBJ databases">
        <title>The Natural Products Discovery Center: Release of the First 8490 Sequenced Strains for Exploring Actinobacteria Biosynthetic Diversity.</title>
        <authorList>
            <person name="Kalkreuter E."/>
            <person name="Kautsar S.A."/>
            <person name="Yang D."/>
            <person name="Bader C.D."/>
            <person name="Teijaro C.N."/>
            <person name="Fluegel L."/>
            <person name="Davis C.M."/>
            <person name="Simpson J.R."/>
            <person name="Lauterbach L."/>
            <person name="Steele A.D."/>
            <person name="Gui C."/>
            <person name="Meng S."/>
            <person name="Li G."/>
            <person name="Viehrig K."/>
            <person name="Ye F."/>
            <person name="Su P."/>
            <person name="Kiefer A.F."/>
            <person name="Nichols A."/>
            <person name="Cepeda A.J."/>
            <person name="Yan W."/>
            <person name="Fan B."/>
            <person name="Jiang Y."/>
            <person name="Adhikari A."/>
            <person name="Zheng C.-J."/>
            <person name="Schuster L."/>
            <person name="Cowan T.M."/>
            <person name="Smanski M.J."/>
            <person name="Chevrette M.G."/>
            <person name="De Carvalho L.P.S."/>
            <person name="Shen B."/>
        </authorList>
    </citation>
    <scope>NUCLEOTIDE SEQUENCE [LARGE SCALE GENOMIC DNA]</scope>
    <source>
        <strain evidence="1 2">NPDC000087</strain>
    </source>
</reference>
<name>A0ABW6WWH1_9ACTN</name>
<dbReference type="EMBL" id="JBIAZU010000012">
    <property type="protein sequence ID" value="MFF5297627.1"/>
    <property type="molecule type" value="Genomic_DNA"/>
</dbReference>
<keyword evidence="2" id="KW-1185">Reference proteome</keyword>
<evidence type="ECO:0000313" key="2">
    <source>
        <dbReference type="Proteomes" id="UP001602245"/>
    </source>
</evidence>
<protein>
    <recommendedName>
        <fullName evidence="3">STAS domain-containing protein</fullName>
    </recommendedName>
</protein>
<comment type="caution">
    <text evidence="1">The sequence shown here is derived from an EMBL/GenBank/DDBJ whole genome shotgun (WGS) entry which is preliminary data.</text>
</comment>
<organism evidence="1 2">
    <name type="scientific">Paractinoplanes globisporus</name>
    <dbReference type="NCBI Taxonomy" id="113565"/>
    <lineage>
        <taxon>Bacteria</taxon>
        <taxon>Bacillati</taxon>
        <taxon>Actinomycetota</taxon>
        <taxon>Actinomycetes</taxon>
        <taxon>Micromonosporales</taxon>
        <taxon>Micromonosporaceae</taxon>
        <taxon>Paractinoplanes</taxon>
    </lineage>
</organism>
<dbReference type="SUPFAM" id="SSF52091">
    <property type="entry name" value="SpoIIaa-like"/>
    <property type="match status" value="1"/>
</dbReference>
<dbReference type="Gene3D" id="3.30.750.24">
    <property type="entry name" value="STAS domain"/>
    <property type="match status" value="1"/>
</dbReference>